<dbReference type="RefSeq" id="WP_172689318.1">
    <property type="nucleotide sequence ID" value="NZ_KX893538.1"/>
</dbReference>
<dbReference type="AlphaFoldDB" id="A0A1W6C0L8"/>
<accession>A0A1W6C0L8</accession>
<proteinExistence type="predicted"/>
<organism evidence="1">
    <name type="scientific">Pseudomonas fluorescens</name>
    <dbReference type="NCBI Taxonomy" id="294"/>
    <lineage>
        <taxon>Bacteria</taxon>
        <taxon>Pseudomonadati</taxon>
        <taxon>Pseudomonadota</taxon>
        <taxon>Gammaproteobacteria</taxon>
        <taxon>Pseudomonadales</taxon>
        <taxon>Pseudomonadaceae</taxon>
        <taxon>Pseudomonas</taxon>
    </lineage>
</organism>
<name>A0A1W6C0L8_PSEFL</name>
<geneLocation type="plasmid" evidence="1">
    <name>pG20</name>
</geneLocation>
<sequence length="137" mass="15680">MVTQPEYQVVVEKLNTAGFDVPFNASRGDLLVMLQDIRRVDQRHEEFVDELREFMEIGGRRDDQLFARWLETARSRLMTLGNSSPEIDTEEHPGWFYERFEAGVDAGCAADEWATSQVSNQRDRLAGDQAIGDRLAD</sequence>
<reference evidence="1" key="1">
    <citation type="submission" date="2016-09" db="EMBL/GenBank/DDBJ databases">
        <title>IS1411 activates the second repA gene of the plasmid pG20 in Pseudomonas fluorescens PC20.</title>
        <authorList>
            <person name="Naanuri E."/>
            <person name="Heinaru E."/>
            <person name="Joesaar M."/>
            <person name="Heinaru A."/>
        </authorList>
    </citation>
    <scope>NUCLEOTIDE SEQUENCE</scope>
    <source>
        <strain evidence="1">PC20</strain>
        <plasmid evidence="1">pG20</plasmid>
    </source>
</reference>
<evidence type="ECO:0000313" key="1">
    <source>
        <dbReference type="EMBL" id="ARJ57924.1"/>
    </source>
</evidence>
<protein>
    <submittedName>
        <fullName evidence="1">Uncharacterized protein</fullName>
    </submittedName>
</protein>
<dbReference type="EMBL" id="KX893538">
    <property type="protein sequence ID" value="ARJ57924.1"/>
    <property type="molecule type" value="Genomic_DNA"/>
</dbReference>
<keyword evidence="1" id="KW-0614">Plasmid</keyword>